<dbReference type="EMBL" id="JANQDX010000016">
    <property type="protein sequence ID" value="KAL0909461.1"/>
    <property type="molecule type" value="Genomic_DNA"/>
</dbReference>
<dbReference type="Gene3D" id="1.10.287.2900">
    <property type="match status" value="1"/>
</dbReference>
<organism evidence="4 5">
    <name type="scientific">Dendrobium thyrsiflorum</name>
    <name type="common">Pinecone-like raceme dendrobium</name>
    <name type="synonym">Orchid</name>
    <dbReference type="NCBI Taxonomy" id="117978"/>
    <lineage>
        <taxon>Eukaryota</taxon>
        <taxon>Viridiplantae</taxon>
        <taxon>Streptophyta</taxon>
        <taxon>Embryophyta</taxon>
        <taxon>Tracheophyta</taxon>
        <taxon>Spermatophyta</taxon>
        <taxon>Magnoliopsida</taxon>
        <taxon>Liliopsida</taxon>
        <taxon>Asparagales</taxon>
        <taxon>Orchidaceae</taxon>
        <taxon>Epidendroideae</taxon>
        <taxon>Malaxideae</taxon>
        <taxon>Dendrobiinae</taxon>
        <taxon>Dendrobium</taxon>
    </lineage>
</organism>
<dbReference type="AlphaFoldDB" id="A0ABD0UGG1"/>
<comment type="caution">
    <text evidence="4">The sequence shown here is derived from an EMBL/GenBank/DDBJ whole genome shotgun (WGS) entry which is preliminary data.</text>
</comment>
<dbReference type="PANTHER" id="PTHR34357:SF2">
    <property type="entry name" value="F26F24.3-RELATED"/>
    <property type="match status" value="1"/>
</dbReference>
<dbReference type="SMART" id="SM01227">
    <property type="entry name" value="GCK"/>
    <property type="match status" value="1"/>
</dbReference>
<evidence type="ECO:0000256" key="2">
    <source>
        <dbReference type="SAM" id="Phobius"/>
    </source>
</evidence>
<dbReference type="InterPro" id="IPR012891">
    <property type="entry name" value="GCK_dom"/>
</dbReference>
<evidence type="ECO:0000259" key="3">
    <source>
        <dbReference type="SMART" id="SM01227"/>
    </source>
</evidence>
<keyword evidence="5" id="KW-1185">Reference proteome</keyword>
<feature type="domain" description="GCK" evidence="3">
    <location>
        <begin position="83"/>
        <end position="162"/>
    </location>
</feature>
<gene>
    <name evidence="4" type="ORF">M5K25_020333</name>
</gene>
<keyword evidence="2" id="KW-0812">Transmembrane</keyword>
<dbReference type="Proteomes" id="UP001552299">
    <property type="component" value="Unassembled WGS sequence"/>
</dbReference>
<dbReference type="Pfam" id="PF07802">
    <property type="entry name" value="GCK"/>
    <property type="match status" value="1"/>
</dbReference>
<dbReference type="PANTHER" id="PTHR34357">
    <property type="entry name" value="F7A19.14 PROTEIN-RELATED"/>
    <property type="match status" value="1"/>
</dbReference>
<keyword evidence="2" id="KW-0472">Membrane</keyword>
<feature type="region of interest" description="Disordered" evidence="1">
    <location>
        <begin position="1"/>
        <end position="56"/>
    </location>
</feature>
<keyword evidence="2" id="KW-1133">Transmembrane helix</keyword>
<evidence type="ECO:0000256" key="1">
    <source>
        <dbReference type="SAM" id="MobiDB-lite"/>
    </source>
</evidence>
<feature type="compositionally biased region" description="Polar residues" evidence="1">
    <location>
        <begin position="16"/>
        <end position="55"/>
    </location>
</feature>
<name>A0ABD0UGG1_DENTH</name>
<proteinExistence type="predicted"/>
<evidence type="ECO:0000313" key="5">
    <source>
        <dbReference type="Proteomes" id="UP001552299"/>
    </source>
</evidence>
<evidence type="ECO:0000313" key="4">
    <source>
        <dbReference type="EMBL" id="KAL0909461.1"/>
    </source>
</evidence>
<feature type="compositionally biased region" description="Low complexity" evidence="1">
    <location>
        <begin position="1"/>
        <end position="15"/>
    </location>
</feature>
<feature type="transmembrane region" description="Helical" evidence="2">
    <location>
        <begin position="162"/>
        <end position="183"/>
    </location>
</feature>
<reference evidence="4 5" key="1">
    <citation type="journal article" date="2024" name="Plant Biotechnol. J.">
        <title>Dendrobium thyrsiflorum genome and its molecular insights into genes involved in important horticultural traits.</title>
        <authorList>
            <person name="Chen B."/>
            <person name="Wang J.Y."/>
            <person name="Zheng P.J."/>
            <person name="Li K.L."/>
            <person name="Liang Y.M."/>
            <person name="Chen X.F."/>
            <person name="Zhang C."/>
            <person name="Zhao X."/>
            <person name="He X."/>
            <person name="Zhang G.Q."/>
            <person name="Liu Z.J."/>
            <person name="Xu Q."/>
        </authorList>
    </citation>
    <scope>NUCLEOTIDE SEQUENCE [LARGE SCALE GENOMIC DNA]</scope>
    <source>
        <strain evidence="4">GZMU011</strain>
    </source>
</reference>
<sequence>MAASSTAATPPTSSTFVSPNTETINQANDLFPSTDSSQSSKLPQTDGNSSHSDIPSNAEEALVVIGESVSMEEDEEVEGEEQEECGFCLFMKGGGCKEPFIAWEKCVEEAEKTGDNVVNKCMEVTSLLKKCMDEHADYYEPILRAEREMADAVSEAEAEKELVLLGLGLCCTRFGPLLLSVWAFTALSLGIWSLSGGTCCLVFLLVLLSCWSSSLMPKKLPFSPCVSSVYLLWRLSRFPVAGPLVSLAGCSVSCAVPLRFLLCCVFRGCLFSSVLGLMA</sequence>
<protein>
    <recommendedName>
        <fullName evidence="3">GCK domain-containing protein</fullName>
    </recommendedName>
</protein>
<accession>A0ABD0UGG1</accession>
<feature type="transmembrane region" description="Helical" evidence="2">
    <location>
        <begin position="189"/>
        <end position="208"/>
    </location>
</feature>